<dbReference type="Pfam" id="PF03979">
    <property type="entry name" value="Sigma70_r1_1"/>
    <property type="match status" value="1"/>
</dbReference>
<dbReference type="RefSeq" id="WP_157934620.1">
    <property type="nucleotide sequence ID" value="NZ_CP016619.1"/>
</dbReference>
<sequence>MGGWKPIATAPREPGRPLLLYPRPQLPEGRKARVFDRNQDAGAFNWGQDDRPRLDLTDVAVRQMIRLAKKRGSITYDELDRILPPDEFSPEQIEDVLNQLAEMGIDLVEDDEPEESQPVPSMDRGRAEDAQAGPPAIYASIFEGHWDGSRWRTSTGLPCEPTHWMPMPSPPLTLVHQ</sequence>
<evidence type="ECO:0000313" key="3">
    <source>
        <dbReference type="EMBL" id="ANY84287.1"/>
    </source>
</evidence>
<feature type="region of interest" description="Disordered" evidence="1">
    <location>
        <begin position="152"/>
        <end position="177"/>
    </location>
</feature>
<protein>
    <recommendedName>
        <fullName evidence="2">RNA polymerase sigma factor 70 region 1.1 domain-containing protein</fullName>
    </recommendedName>
</protein>
<dbReference type="AlphaFoldDB" id="A0A1B2EWF7"/>
<reference evidence="3" key="1">
    <citation type="submission" date="2016-07" db="EMBL/GenBank/DDBJ databases">
        <title>Microvirga ossetica sp. nov. a new species of rhizobia isolated from root nodules of the legume species Vicia alpestris Steven originated from North Ossetia region in the Caucasus.</title>
        <authorList>
            <person name="Safronova V.I."/>
            <person name="Kuznetsova I.G."/>
            <person name="Sazanova A.L."/>
            <person name="Belimov A."/>
            <person name="Andronov E."/>
            <person name="Osledkin Y.S."/>
            <person name="Onishchuk O.P."/>
            <person name="Kurchak O.N."/>
            <person name="Shaposhnikov A.I."/>
            <person name="Willems A."/>
            <person name="Tikhonovich I.A."/>
        </authorList>
    </citation>
    <scope>NUCLEOTIDE SEQUENCE [LARGE SCALE GENOMIC DNA]</scope>
    <source>
        <strain evidence="3">V5/3M</strain>
        <plasmid evidence="3">unnamed2</plasmid>
    </source>
</reference>
<feature type="domain" description="RNA polymerase sigma factor 70 region 1.1" evidence="2">
    <location>
        <begin position="58"/>
        <end position="120"/>
    </location>
</feature>
<dbReference type="EMBL" id="CP016619">
    <property type="protein sequence ID" value="ANY84287.1"/>
    <property type="molecule type" value="Genomic_DNA"/>
</dbReference>
<dbReference type="Gene3D" id="1.10.220.120">
    <property type="entry name" value="Sigma-70 factor, region 1.1"/>
    <property type="match status" value="1"/>
</dbReference>
<dbReference type="InterPro" id="IPR042189">
    <property type="entry name" value="RNA_pol_sigma_70_r1_1_sf"/>
</dbReference>
<feature type="region of interest" description="Disordered" evidence="1">
    <location>
        <begin position="109"/>
        <end position="134"/>
    </location>
</feature>
<keyword evidence="3" id="KW-0614">Plasmid</keyword>
<evidence type="ECO:0000259" key="2">
    <source>
        <dbReference type="Pfam" id="PF03979"/>
    </source>
</evidence>
<dbReference type="GO" id="GO:0016987">
    <property type="term" value="F:sigma factor activity"/>
    <property type="evidence" value="ECO:0007669"/>
    <property type="project" value="InterPro"/>
</dbReference>
<gene>
    <name evidence="3" type="ORF">BB934_39385</name>
</gene>
<dbReference type="OrthoDB" id="7995569at2"/>
<proteinExistence type="predicted"/>
<dbReference type="GO" id="GO:0003677">
    <property type="term" value="F:DNA binding"/>
    <property type="evidence" value="ECO:0007669"/>
    <property type="project" value="InterPro"/>
</dbReference>
<evidence type="ECO:0000256" key="1">
    <source>
        <dbReference type="SAM" id="MobiDB-lite"/>
    </source>
</evidence>
<feature type="region of interest" description="Disordered" evidence="1">
    <location>
        <begin position="1"/>
        <end position="23"/>
    </location>
</feature>
<organism evidence="3">
    <name type="scientific">Microvirga ossetica</name>
    <dbReference type="NCBI Taxonomy" id="1882682"/>
    <lineage>
        <taxon>Bacteria</taxon>
        <taxon>Pseudomonadati</taxon>
        <taxon>Pseudomonadota</taxon>
        <taxon>Alphaproteobacteria</taxon>
        <taxon>Hyphomicrobiales</taxon>
        <taxon>Methylobacteriaceae</taxon>
        <taxon>Microvirga</taxon>
    </lineage>
</organism>
<name>A0A1B2EWF7_9HYPH</name>
<dbReference type="InterPro" id="IPR007127">
    <property type="entry name" value="RNA_pol_sigma_70_r1_1"/>
</dbReference>
<dbReference type="KEGG" id="moc:BB934_39385"/>
<geneLocation type="plasmid" evidence="3">
    <name>unnamed2</name>
</geneLocation>
<accession>A0A1B2EWF7</accession>